<evidence type="ECO:0000256" key="2">
    <source>
        <dbReference type="ARBA" id="ARBA00023265"/>
    </source>
</evidence>
<evidence type="ECO:0000256" key="3">
    <source>
        <dbReference type="SAM" id="SignalP"/>
    </source>
</evidence>
<dbReference type="EMBL" id="JAKOGI010000029">
    <property type="protein sequence ID" value="KAJ8448515.1"/>
    <property type="molecule type" value="Genomic_DNA"/>
</dbReference>
<dbReference type="PROSITE" id="PS01009">
    <property type="entry name" value="CRISP_1"/>
    <property type="match status" value="1"/>
</dbReference>
<dbReference type="InterPro" id="IPR018244">
    <property type="entry name" value="Allrgn_V5/Tpx1_CS"/>
</dbReference>
<dbReference type="SMART" id="SM00198">
    <property type="entry name" value="SCP"/>
    <property type="match status" value="1"/>
</dbReference>
<feature type="domain" description="SCP" evidence="4">
    <location>
        <begin position="72"/>
        <end position="208"/>
    </location>
</feature>
<sequence length="252" mass="28410">MAFPATRTIVLSILLAAVLFPSQASEYRVQRPDNGPEYEDQPSDNGYMPIPAYRPGKALKRSYNDSPYPSTSLAYLFLKGQNAARAAVGLPPFAWDDNLANYAQNWANQRIDDCALIHSDGPYGENIFWGSGDSDWSPEVAVNSWIVERQYYDYYSNSCMGGQDCGHYTQIIWRDSTRIGCAKVPRSILKSGLISLCESQWRPLRSRNRFDMLAMLVNKDMQKSRASTFLGMPKSGHSEPSNLDLTRLVTWL</sequence>
<dbReference type="CDD" id="cd05381">
    <property type="entry name" value="CAP_PR-1"/>
    <property type="match status" value="1"/>
</dbReference>
<dbReference type="Pfam" id="PF00188">
    <property type="entry name" value="CAP"/>
    <property type="match status" value="1"/>
</dbReference>
<keyword evidence="6" id="KW-1185">Reference proteome</keyword>
<protein>
    <recommendedName>
        <fullName evidence="4">SCP domain-containing protein</fullName>
    </recommendedName>
</protein>
<dbReference type="GO" id="GO:0005576">
    <property type="term" value="C:extracellular region"/>
    <property type="evidence" value="ECO:0007669"/>
    <property type="project" value="InterPro"/>
</dbReference>
<feature type="signal peptide" evidence="3">
    <location>
        <begin position="1"/>
        <end position="24"/>
    </location>
</feature>
<dbReference type="PRINTS" id="PR00837">
    <property type="entry name" value="V5TPXLIKE"/>
</dbReference>
<comment type="function">
    <text evidence="1">Probably involved in the defense reaction of plants against pathogens.</text>
</comment>
<dbReference type="InterPro" id="IPR014044">
    <property type="entry name" value="CAP_dom"/>
</dbReference>
<dbReference type="InterPro" id="IPR001283">
    <property type="entry name" value="CRISP-related"/>
</dbReference>
<name>A0A9Q1QQE0_9CARY</name>
<dbReference type="PRINTS" id="PR00838">
    <property type="entry name" value="V5ALLERGEN"/>
</dbReference>
<dbReference type="OrthoDB" id="337038at2759"/>
<evidence type="ECO:0000313" key="5">
    <source>
        <dbReference type="EMBL" id="KAJ8448515.1"/>
    </source>
</evidence>
<evidence type="ECO:0000259" key="4">
    <source>
        <dbReference type="SMART" id="SM00198"/>
    </source>
</evidence>
<keyword evidence="2" id="KW-0611">Plant defense</keyword>
<reference evidence="5" key="1">
    <citation type="submission" date="2022-04" db="EMBL/GenBank/DDBJ databases">
        <title>Carnegiea gigantea Genome sequencing and assembly v2.</title>
        <authorList>
            <person name="Copetti D."/>
            <person name="Sanderson M.J."/>
            <person name="Burquez A."/>
            <person name="Wojciechowski M.F."/>
        </authorList>
    </citation>
    <scope>NUCLEOTIDE SEQUENCE</scope>
    <source>
        <strain evidence="5">SGP5-SGP5p</strain>
        <tissue evidence="5">Aerial part</tissue>
    </source>
</reference>
<proteinExistence type="predicted"/>
<dbReference type="PANTHER" id="PTHR10334">
    <property type="entry name" value="CYSTEINE-RICH SECRETORY PROTEIN-RELATED"/>
    <property type="match status" value="1"/>
</dbReference>
<comment type="caution">
    <text evidence="5">The sequence shown here is derived from an EMBL/GenBank/DDBJ whole genome shotgun (WGS) entry which is preliminary data.</text>
</comment>
<dbReference type="InterPro" id="IPR035940">
    <property type="entry name" value="CAP_sf"/>
</dbReference>
<gene>
    <name evidence="5" type="ORF">Cgig2_012159</name>
</gene>
<accession>A0A9Q1QQE0</accession>
<dbReference type="AlphaFoldDB" id="A0A9Q1QQE0"/>
<dbReference type="InterPro" id="IPR002413">
    <property type="entry name" value="V5_allergen-like"/>
</dbReference>
<dbReference type="FunFam" id="3.40.33.10:FF:000004">
    <property type="entry name" value="CAP, cysteine-rich secretory protein, antigen 5"/>
    <property type="match status" value="1"/>
</dbReference>
<evidence type="ECO:0000313" key="6">
    <source>
        <dbReference type="Proteomes" id="UP001153076"/>
    </source>
</evidence>
<dbReference type="SUPFAM" id="SSF55797">
    <property type="entry name" value="PR-1-like"/>
    <property type="match status" value="1"/>
</dbReference>
<evidence type="ECO:0000256" key="1">
    <source>
        <dbReference type="ARBA" id="ARBA00003143"/>
    </source>
</evidence>
<dbReference type="Gene3D" id="3.40.33.10">
    <property type="entry name" value="CAP"/>
    <property type="match status" value="1"/>
</dbReference>
<keyword evidence="2" id="KW-0568">Pathogenesis-related protein</keyword>
<feature type="chain" id="PRO_5040222291" description="SCP domain-containing protein" evidence="3">
    <location>
        <begin position="25"/>
        <end position="252"/>
    </location>
</feature>
<organism evidence="5 6">
    <name type="scientific">Carnegiea gigantea</name>
    <dbReference type="NCBI Taxonomy" id="171969"/>
    <lineage>
        <taxon>Eukaryota</taxon>
        <taxon>Viridiplantae</taxon>
        <taxon>Streptophyta</taxon>
        <taxon>Embryophyta</taxon>
        <taxon>Tracheophyta</taxon>
        <taxon>Spermatophyta</taxon>
        <taxon>Magnoliopsida</taxon>
        <taxon>eudicotyledons</taxon>
        <taxon>Gunneridae</taxon>
        <taxon>Pentapetalae</taxon>
        <taxon>Caryophyllales</taxon>
        <taxon>Cactineae</taxon>
        <taxon>Cactaceae</taxon>
        <taxon>Cactoideae</taxon>
        <taxon>Echinocereeae</taxon>
        <taxon>Carnegiea</taxon>
    </lineage>
</organism>
<dbReference type="Proteomes" id="UP001153076">
    <property type="component" value="Unassembled WGS sequence"/>
</dbReference>
<keyword evidence="3" id="KW-0732">Signal</keyword>